<dbReference type="EMBL" id="RRYP01002118">
    <property type="protein sequence ID" value="TNV85131.1"/>
    <property type="molecule type" value="Genomic_DNA"/>
</dbReference>
<sequence length="166" mass="18753">MINKNDNCGFICKYLRRETTALYKYFQEEVGPVVDMNLDSFPDYIVVTFVNHKDVVKTLEKASELFKFQLQSSKETKYWSLQASKIDFTCHVRNCPRGDESAPNKYLPLFVQTERLVKAKEALLGSVVVPQSIATPILAQQPSGHVSSHSSGEGHHRTVSLTPSFQ</sequence>
<accession>A0A8J8T8A3</accession>
<name>A0A8J8T8A3_HALGN</name>
<comment type="caution">
    <text evidence="2">The sequence shown here is derived from an EMBL/GenBank/DDBJ whole genome shotgun (WGS) entry which is preliminary data.</text>
</comment>
<evidence type="ECO:0000313" key="2">
    <source>
        <dbReference type="EMBL" id="TNV85131.1"/>
    </source>
</evidence>
<proteinExistence type="predicted"/>
<reference evidence="2" key="1">
    <citation type="submission" date="2019-06" db="EMBL/GenBank/DDBJ databases">
        <authorList>
            <person name="Zheng W."/>
        </authorList>
    </citation>
    <scope>NUCLEOTIDE SEQUENCE</scope>
    <source>
        <strain evidence="2">QDHG01</strain>
    </source>
</reference>
<organism evidence="2 3">
    <name type="scientific">Halteria grandinella</name>
    <dbReference type="NCBI Taxonomy" id="5974"/>
    <lineage>
        <taxon>Eukaryota</taxon>
        <taxon>Sar</taxon>
        <taxon>Alveolata</taxon>
        <taxon>Ciliophora</taxon>
        <taxon>Intramacronucleata</taxon>
        <taxon>Spirotrichea</taxon>
        <taxon>Stichotrichia</taxon>
        <taxon>Sporadotrichida</taxon>
        <taxon>Halteriidae</taxon>
        <taxon>Halteria</taxon>
    </lineage>
</organism>
<dbReference type="Proteomes" id="UP000785679">
    <property type="component" value="Unassembled WGS sequence"/>
</dbReference>
<dbReference type="AlphaFoldDB" id="A0A8J8T8A3"/>
<keyword evidence="3" id="KW-1185">Reference proteome</keyword>
<gene>
    <name evidence="2" type="ORF">FGO68_gene6960</name>
</gene>
<feature type="region of interest" description="Disordered" evidence="1">
    <location>
        <begin position="140"/>
        <end position="166"/>
    </location>
</feature>
<dbReference type="OrthoDB" id="10666280at2759"/>
<protein>
    <submittedName>
        <fullName evidence="2">Uncharacterized protein</fullName>
    </submittedName>
</protein>
<evidence type="ECO:0000256" key="1">
    <source>
        <dbReference type="SAM" id="MobiDB-lite"/>
    </source>
</evidence>
<evidence type="ECO:0000313" key="3">
    <source>
        <dbReference type="Proteomes" id="UP000785679"/>
    </source>
</evidence>